<evidence type="ECO:0000313" key="2">
    <source>
        <dbReference type="EMBL" id="NYG04323.1"/>
    </source>
</evidence>
<dbReference type="PROSITE" id="PS50801">
    <property type="entry name" value="STAS"/>
    <property type="match status" value="1"/>
</dbReference>
<dbReference type="InterPro" id="IPR002645">
    <property type="entry name" value="STAS_dom"/>
</dbReference>
<organism evidence="2 3">
    <name type="scientific">Pseudonocardia alni</name>
    <name type="common">Amycolata alni</name>
    <dbReference type="NCBI Taxonomy" id="33907"/>
    <lineage>
        <taxon>Bacteria</taxon>
        <taxon>Bacillati</taxon>
        <taxon>Actinomycetota</taxon>
        <taxon>Actinomycetes</taxon>
        <taxon>Pseudonocardiales</taxon>
        <taxon>Pseudonocardiaceae</taxon>
        <taxon>Pseudonocardia</taxon>
    </lineage>
</organism>
<proteinExistence type="predicted"/>
<dbReference type="Proteomes" id="UP000549695">
    <property type="component" value="Unassembled WGS sequence"/>
</dbReference>
<evidence type="ECO:0000313" key="3">
    <source>
        <dbReference type="Proteomes" id="UP000549695"/>
    </source>
</evidence>
<comment type="caution">
    <text evidence="2">The sequence shown here is derived from an EMBL/GenBank/DDBJ whole genome shotgun (WGS) entry which is preliminary data.</text>
</comment>
<dbReference type="Pfam" id="PF01740">
    <property type="entry name" value="STAS"/>
    <property type="match status" value="1"/>
</dbReference>
<gene>
    <name evidence="2" type="ORF">HDA37_004608</name>
</gene>
<name>A0A852W5U2_PSEA5</name>
<dbReference type="SUPFAM" id="SSF52091">
    <property type="entry name" value="SpoIIaa-like"/>
    <property type="match status" value="1"/>
</dbReference>
<dbReference type="CDD" id="cd07043">
    <property type="entry name" value="STAS_anti-anti-sigma_factors"/>
    <property type="match status" value="1"/>
</dbReference>
<accession>A0A852W5U2</accession>
<dbReference type="AlphaFoldDB" id="A0A852W5U2"/>
<dbReference type="RefSeq" id="WP_179762203.1">
    <property type="nucleotide sequence ID" value="NZ_JBHUGB010000006.1"/>
</dbReference>
<dbReference type="EMBL" id="JACCCZ010000001">
    <property type="protein sequence ID" value="NYG04323.1"/>
    <property type="molecule type" value="Genomic_DNA"/>
</dbReference>
<reference evidence="2 3" key="1">
    <citation type="submission" date="2020-07" db="EMBL/GenBank/DDBJ databases">
        <title>Sequencing the genomes of 1000 actinobacteria strains.</title>
        <authorList>
            <person name="Klenk H.-P."/>
        </authorList>
    </citation>
    <scope>NUCLEOTIDE SEQUENCE [LARGE SCALE GENOMIC DNA]</scope>
    <source>
        <strain evidence="2 3">DSM 44749</strain>
    </source>
</reference>
<evidence type="ECO:0000259" key="1">
    <source>
        <dbReference type="PROSITE" id="PS50801"/>
    </source>
</evidence>
<dbReference type="Gene3D" id="3.30.750.24">
    <property type="entry name" value="STAS domain"/>
    <property type="match status" value="1"/>
</dbReference>
<keyword evidence="3" id="KW-1185">Reference proteome</keyword>
<sequence length="118" mass="13012">MTRPRPHTHVMLVEKREHPTGAVLLTIHGEIDAATSPALERRLRDYSGTTDRVVLDLREVTFLSVHAITMLTATHTHAASRGTALQLIVGRGSPVERALLVTDRLHPSPLAITITDER</sequence>
<feature type="domain" description="STAS" evidence="1">
    <location>
        <begin position="21"/>
        <end position="99"/>
    </location>
</feature>
<dbReference type="InterPro" id="IPR036513">
    <property type="entry name" value="STAS_dom_sf"/>
</dbReference>
<protein>
    <submittedName>
        <fullName evidence="2">Anti-anti-sigma factor</fullName>
    </submittedName>
</protein>